<feature type="domain" description="Endonuclease/exonuclease/phosphatase" evidence="2">
    <location>
        <begin position="24"/>
        <end position="265"/>
    </location>
</feature>
<dbReference type="RefSeq" id="WP_380747934.1">
    <property type="nucleotide sequence ID" value="NZ_JBHULT010000005.1"/>
</dbReference>
<feature type="signal peptide" evidence="1">
    <location>
        <begin position="1"/>
        <end position="19"/>
    </location>
</feature>
<dbReference type="PANTHER" id="PTHR12121">
    <property type="entry name" value="CARBON CATABOLITE REPRESSOR PROTEIN 4"/>
    <property type="match status" value="1"/>
</dbReference>
<dbReference type="Gene3D" id="3.60.10.10">
    <property type="entry name" value="Endonuclease/exonuclease/phosphatase"/>
    <property type="match status" value="1"/>
</dbReference>
<keyword evidence="3" id="KW-0378">Hydrolase</keyword>
<protein>
    <submittedName>
        <fullName evidence="3">Endonuclease/exonuclease/phosphatase family protein</fullName>
    </submittedName>
</protein>
<keyword evidence="1" id="KW-0732">Signal</keyword>
<dbReference type="InterPro" id="IPR036691">
    <property type="entry name" value="Endo/exonu/phosph_ase_sf"/>
</dbReference>
<proteinExistence type="predicted"/>
<evidence type="ECO:0000313" key="4">
    <source>
        <dbReference type="Proteomes" id="UP001597468"/>
    </source>
</evidence>
<dbReference type="Pfam" id="PF03372">
    <property type="entry name" value="Exo_endo_phos"/>
    <property type="match status" value="1"/>
</dbReference>
<comment type="caution">
    <text evidence="3">The sequence shown here is derived from an EMBL/GenBank/DDBJ whole genome shotgun (WGS) entry which is preliminary data.</text>
</comment>
<feature type="chain" id="PRO_5047030740" evidence="1">
    <location>
        <begin position="20"/>
        <end position="275"/>
    </location>
</feature>
<organism evidence="3 4">
    <name type="scientific">Salinimicrobium flavum</name>
    <dbReference type="NCBI Taxonomy" id="1737065"/>
    <lineage>
        <taxon>Bacteria</taxon>
        <taxon>Pseudomonadati</taxon>
        <taxon>Bacteroidota</taxon>
        <taxon>Flavobacteriia</taxon>
        <taxon>Flavobacteriales</taxon>
        <taxon>Flavobacteriaceae</taxon>
        <taxon>Salinimicrobium</taxon>
    </lineage>
</organism>
<dbReference type="Proteomes" id="UP001597468">
    <property type="component" value="Unassembled WGS sequence"/>
</dbReference>
<evidence type="ECO:0000256" key="1">
    <source>
        <dbReference type="SAM" id="SignalP"/>
    </source>
</evidence>
<dbReference type="EMBL" id="JBHULT010000005">
    <property type="protein sequence ID" value="MFD2516651.1"/>
    <property type="molecule type" value="Genomic_DNA"/>
</dbReference>
<dbReference type="CDD" id="cd09083">
    <property type="entry name" value="EEP-1"/>
    <property type="match status" value="1"/>
</dbReference>
<sequence length="275" mass="31587">MKKVFLIFVLAAIVFPVQAQMDVMTYNIKYANETDGENSWSKRKDHLTNQIKFYEPGIFGVQEAVKEQLDHLKTNLGGYEFLGEGRDGGIKGEYSAIFYDTREFEKLVSGTFWLSDTPAKPSMGWDASYPRVCTYAKFSNKETGEEFWVFNTHFDHEGIEARKNSSQMILEKMKEINEQELPAILMGDLNLEPETEEVKFLSEKMEDSKAVADLVFGPEGTFNGYNFHEPVNKRIDYIFLSKGDFKVFKYAVLSDSKDLKYPSDHLPVLVKVQLK</sequence>
<dbReference type="PANTHER" id="PTHR12121:SF36">
    <property type="entry name" value="ENDONUCLEASE_EXONUCLEASE_PHOSPHATASE DOMAIN-CONTAINING PROTEIN"/>
    <property type="match status" value="1"/>
</dbReference>
<name>A0ABW5IU69_9FLAO</name>
<accession>A0ABW5IU69</accession>
<keyword evidence="3" id="KW-0540">Nuclease</keyword>
<reference evidence="4" key="1">
    <citation type="journal article" date="2019" name="Int. J. Syst. Evol. Microbiol.">
        <title>The Global Catalogue of Microorganisms (GCM) 10K type strain sequencing project: providing services to taxonomists for standard genome sequencing and annotation.</title>
        <authorList>
            <consortium name="The Broad Institute Genomics Platform"/>
            <consortium name="The Broad Institute Genome Sequencing Center for Infectious Disease"/>
            <person name="Wu L."/>
            <person name="Ma J."/>
        </authorList>
    </citation>
    <scope>NUCLEOTIDE SEQUENCE [LARGE SCALE GENOMIC DNA]</scope>
    <source>
        <strain evidence="4">KCTC 42585</strain>
    </source>
</reference>
<dbReference type="SUPFAM" id="SSF56219">
    <property type="entry name" value="DNase I-like"/>
    <property type="match status" value="1"/>
</dbReference>
<dbReference type="GO" id="GO:0004519">
    <property type="term" value="F:endonuclease activity"/>
    <property type="evidence" value="ECO:0007669"/>
    <property type="project" value="UniProtKB-KW"/>
</dbReference>
<keyword evidence="4" id="KW-1185">Reference proteome</keyword>
<gene>
    <name evidence="3" type="ORF">ACFSTG_01965</name>
</gene>
<dbReference type="InterPro" id="IPR050410">
    <property type="entry name" value="CCR4/nocturin_mRNA_transcr"/>
</dbReference>
<evidence type="ECO:0000259" key="2">
    <source>
        <dbReference type="Pfam" id="PF03372"/>
    </source>
</evidence>
<dbReference type="InterPro" id="IPR005135">
    <property type="entry name" value="Endo/exonuclease/phosphatase"/>
</dbReference>
<evidence type="ECO:0000313" key="3">
    <source>
        <dbReference type="EMBL" id="MFD2516651.1"/>
    </source>
</evidence>
<keyword evidence="3" id="KW-0255">Endonuclease</keyword>